<dbReference type="STRING" id="1664694.A0A0N1H391"/>
<name>A0A0N1H391_9EURO</name>
<dbReference type="InterPro" id="IPR010730">
    <property type="entry name" value="HET"/>
</dbReference>
<dbReference type="OrthoDB" id="2157530at2759"/>
<evidence type="ECO:0000313" key="4">
    <source>
        <dbReference type="Proteomes" id="UP000038010"/>
    </source>
</evidence>
<dbReference type="Proteomes" id="UP000038010">
    <property type="component" value="Unassembled WGS sequence"/>
</dbReference>
<feature type="region of interest" description="Disordered" evidence="1">
    <location>
        <begin position="565"/>
        <end position="589"/>
    </location>
</feature>
<evidence type="ECO:0000256" key="1">
    <source>
        <dbReference type="SAM" id="MobiDB-lite"/>
    </source>
</evidence>
<protein>
    <recommendedName>
        <fullName evidence="2">Heterokaryon incompatibility domain-containing protein</fullName>
    </recommendedName>
</protein>
<dbReference type="PANTHER" id="PTHR24148">
    <property type="entry name" value="ANKYRIN REPEAT DOMAIN-CONTAINING PROTEIN 39 HOMOLOG-RELATED"/>
    <property type="match status" value="1"/>
</dbReference>
<dbReference type="VEuPathDB" id="FungiDB:AB675_4985"/>
<comment type="caution">
    <text evidence="3">The sequence shown here is derived from an EMBL/GenBank/DDBJ whole genome shotgun (WGS) entry which is preliminary data.</text>
</comment>
<dbReference type="AlphaFoldDB" id="A0A0N1H391"/>
<dbReference type="InterPro" id="IPR052895">
    <property type="entry name" value="HetReg/Transcr_Mod"/>
</dbReference>
<gene>
    <name evidence="3" type="ORF">AB675_4985</name>
</gene>
<reference evidence="3 4" key="1">
    <citation type="submission" date="2015-06" db="EMBL/GenBank/DDBJ databases">
        <title>Draft genome of the ant-associated black yeast Phialophora attae CBS 131958.</title>
        <authorList>
            <person name="Moreno L.F."/>
            <person name="Stielow B.J."/>
            <person name="de Hoog S."/>
            <person name="Vicente V.A."/>
            <person name="Weiss V.A."/>
            <person name="de Vries M."/>
            <person name="Cruz L.M."/>
            <person name="Souza E.M."/>
        </authorList>
    </citation>
    <scope>NUCLEOTIDE SEQUENCE [LARGE SCALE GENOMIC DNA]</scope>
    <source>
        <strain evidence="3 4">CBS 131958</strain>
    </source>
</reference>
<accession>A0A0N1H391</accession>
<evidence type="ECO:0000313" key="3">
    <source>
        <dbReference type="EMBL" id="KPI39406.1"/>
    </source>
</evidence>
<proteinExistence type="predicted"/>
<feature type="domain" description="Heterokaryon incompatibility" evidence="2">
    <location>
        <begin position="45"/>
        <end position="206"/>
    </location>
</feature>
<keyword evidence="4" id="KW-1185">Reference proteome</keyword>
<dbReference type="EMBL" id="LFJN01000015">
    <property type="protein sequence ID" value="KPI39406.1"/>
    <property type="molecule type" value="Genomic_DNA"/>
</dbReference>
<evidence type="ECO:0000259" key="2">
    <source>
        <dbReference type="Pfam" id="PF06985"/>
    </source>
</evidence>
<sequence length="589" mass="66371">MANSEAITYQTLETAKHIRLVTVSASLGDGLISCEMGHYVNPPPYKCLSYVWGAQAVGKTILVNGKRADIQVYLYDFLRRARGFCPDQLLWIDALCINQTDLSEKNSQVQQMSTLFAEAEEVLMWLGVAPELDVVFSFAEQLEDVLEQNGQIDEGTLRALAASPTIESAPHGIRSVEIRTMYMESVDGFRALFRHNYFTRAWISQEVILARRQVLLNGNHSISLEHFYDLSCTPLLAIVFASTVAHDIYVLCREGNIGQLVSSWRSRRIGRPAPTLRQRLHDFGRLRSSDYRDRIYALLGMVEGGESFAVDYYENYEQLFWRVVDHFHQSTQYATSSDVDAYIFSLDLMDLLLVCLELSPDDLKHVTGGDTGMLFSFDNISFSPARCQEPATAIGSAEIHVHWPRVASTLFNSDDPRQGSMSVDPSCTYPLRKFKDDAGHAGGTEREELDFRPNISYGCMTPAQYQYHDGTVTDIAKVDHVSSSHLGIPDGAYTIRVPREYVLHDLAAWRKYRAENQRPTARTGAANMLQDFRALPKYKSAVHESLRLYWQRAAGLLPAAPWSDEELSKEGDESDGFIGPSRRLPMFGK</sequence>
<dbReference type="GeneID" id="28737042"/>
<dbReference type="PANTHER" id="PTHR24148:SF73">
    <property type="entry name" value="HET DOMAIN PROTEIN (AFU_ORTHOLOGUE AFUA_8G01020)"/>
    <property type="match status" value="1"/>
</dbReference>
<dbReference type="RefSeq" id="XP_017999369.1">
    <property type="nucleotide sequence ID" value="XM_018145162.1"/>
</dbReference>
<organism evidence="3 4">
    <name type="scientific">Cyphellophora attinorum</name>
    <dbReference type="NCBI Taxonomy" id="1664694"/>
    <lineage>
        <taxon>Eukaryota</taxon>
        <taxon>Fungi</taxon>
        <taxon>Dikarya</taxon>
        <taxon>Ascomycota</taxon>
        <taxon>Pezizomycotina</taxon>
        <taxon>Eurotiomycetes</taxon>
        <taxon>Chaetothyriomycetidae</taxon>
        <taxon>Chaetothyriales</taxon>
        <taxon>Cyphellophoraceae</taxon>
        <taxon>Cyphellophora</taxon>
    </lineage>
</organism>
<dbReference type="Pfam" id="PF06985">
    <property type="entry name" value="HET"/>
    <property type="match status" value="1"/>
</dbReference>